<gene>
    <name evidence="1" type="ORF">EMK97_02480</name>
</gene>
<dbReference type="KEGG" id="lsd:EMK97_02480"/>
<proteinExistence type="predicted"/>
<dbReference type="Pfam" id="PF12094">
    <property type="entry name" value="DUF3570"/>
    <property type="match status" value="1"/>
</dbReference>
<protein>
    <submittedName>
        <fullName evidence="1">DUF3570 domain-containing protein</fullName>
    </submittedName>
</protein>
<keyword evidence="2" id="KW-1185">Reference proteome</keyword>
<dbReference type="Proteomes" id="UP000290244">
    <property type="component" value="Chromosome"/>
</dbReference>
<evidence type="ECO:0000313" key="2">
    <source>
        <dbReference type="Proteomes" id="UP000290244"/>
    </source>
</evidence>
<dbReference type="RefSeq" id="WP_130604344.1">
    <property type="nucleotide sequence ID" value="NZ_CP034759.1"/>
</dbReference>
<organism evidence="1 2">
    <name type="scientific">Litorilituus sediminis</name>
    <dbReference type="NCBI Taxonomy" id="718192"/>
    <lineage>
        <taxon>Bacteria</taxon>
        <taxon>Pseudomonadati</taxon>
        <taxon>Pseudomonadota</taxon>
        <taxon>Gammaproteobacteria</taxon>
        <taxon>Alteromonadales</taxon>
        <taxon>Colwelliaceae</taxon>
        <taxon>Litorilituus</taxon>
    </lineage>
</organism>
<evidence type="ECO:0000313" key="1">
    <source>
        <dbReference type="EMBL" id="QBG37683.1"/>
    </source>
</evidence>
<dbReference type="EMBL" id="CP034759">
    <property type="protein sequence ID" value="QBG37683.1"/>
    <property type="molecule type" value="Genomic_DNA"/>
</dbReference>
<dbReference type="AlphaFoldDB" id="A0A4P6P7W0"/>
<name>A0A4P6P7W0_9GAMM</name>
<accession>A0A4P6P7W0</accession>
<reference evidence="1 2" key="1">
    <citation type="submission" date="2018-12" db="EMBL/GenBank/DDBJ databases">
        <title>Complete genome of Litorilituus sediminis.</title>
        <authorList>
            <person name="Liu A."/>
            <person name="Rong J."/>
        </authorList>
    </citation>
    <scope>NUCLEOTIDE SEQUENCE [LARGE SCALE GENOMIC DNA]</scope>
    <source>
        <strain evidence="1 2">JCM 17549</strain>
    </source>
</reference>
<dbReference type="OrthoDB" id="5450709at2"/>
<dbReference type="InterPro" id="IPR021953">
    <property type="entry name" value="DUF3570"/>
</dbReference>
<sequence>MLTLATTALLGGVTNEAEATESKLLEDWQFDSAFLYYSEADRVTAAELIISGTKVFKNDEVLNLKATIDTLSGASANGAVAQPDIQTFTRPSGQGQYSIQANNTPLDDTFKDTRVQLNAQWTQPIAQDYTYSIGGHLSKEFDYLSLGFNNSLAIDFNKKNTTLALGFSYFYDVWSPIGGLPKPLASMLIGDSDDPQWDEEFAKTRMGSSDSKTTADFLLGFTQIINRRMLVQFNYSLSHVDGYLTDPFKIVSQVNTEGYVQDYRYEHRPDKRVKQTVYGQTKYHFDSAIVDFSYRYLWDDWQITSHTVDTRLYIPIAENTYIQPRFRFYQQGAADFYQPYLMQQDLLPEYVSADYRIGEMTATTLGIKLGIKLSHANTNTGYANELAFRLEYYQQTPTNPGFNQPGVLAIQNIFPKVEAILAQVSYSF</sequence>